<dbReference type="SMART" id="SM00382">
    <property type="entry name" value="AAA"/>
    <property type="match status" value="1"/>
</dbReference>
<dbReference type="Pfam" id="PF00005">
    <property type="entry name" value="ABC_tran"/>
    <property type="match status" value="1"/>
</dbReference>
<dbReference type="PROSITE" id="PS50893">
    <property type="entry name" value="ABC_TRANSPORTER_2"/>
    <property type="match status" value="1"/>
</dbReference>
<dbReference type="InterPro" id="IPR013611">
    <property type="entry name" value="Transp-assoc_OB_typ2"/>
</dbReference>
<evidence type="ECO:0000256" key="3">
    <source>
        <dbReference type="ARBA" id="ARBA00022840"/>
    </source>
</evidence>
<reference evidence="5 6" key="1">
    <citation type="submission" date="2019-07" db="EMBL/GenBank/DDBJ databases">
        <title>Whole genome shotgun sequence of Adhaeribacter aerolatus NBRC 106133.</title>
        <authorList>
            <person name="Hosoyama A."/>
            <person name="Uohara A."/>
            <person name="Ohji S."/>
            <person name="Ichikawa N."/>
        </authorList>
    </citation>
    <scope>NUCLEOTIDE SEQUENCE [LARGE SCALE GENOMIC DNA]</scope>
    <source>
        <strain evidence="5 6">NBRC 106133</strain>
    </source>
</reference>
<evidence type="ECO:0000259" key="4">
    <source>
        <dbReference type="PROSITE" id="PS50893"/>
    </source>
</evidence>
<dbReference type="InterPro" id="IPR050093">
    <property type="entry name" value="ABC_SmlMolc_Importer"/>
</dbReference>
<dbReference type="InterPro" id="IPR027417">
    <property type="entry name" value="P-loop_NTPase"/>
</dbReference>
<comment type="caution">
    <text evidence="5">The sequence shown here is derived from an EMBL/GenBank/DDBJ whole genome shotgun (WGS) entry which is preliminary data.</text>
</comment>
<dbReference type="GO" id="GO:0043190">
    <property type="term" value="C:ATP-binding cassette (ABC) transporter complex"/>
    <property type="evidence" value="ECO:0007669"/>
    <property type="project" value="InterPro"/>
</dbReference>
<dbReference type="InterPro" id="IPR003593">
    <property type="entry name" value="AAA+_ATPase"/>
</dbReference>
<dbReference type="RefSeq" id="WP_146904443.1">
    <property type="nucleotide sequence ID" value="NZ_BJYS01000049.1"/>
</dbReference>
<dbReference type="InterPro" id="IPR017871">
    <property type="entry name" value="ABC_transporter-like_CS"/>
</dbReference>
<dbReference type="SUPFAM" id="SSF50331">
    <property type="entry name" value="MOP-like"/>
    <property type="match status" value="1"/>
</dbReference>
<dbReference type="InterPro" id="IPR008995">
    <property type="entry name" value="Mo/tungstate-bd_C_term_dom"/>
</dbReference>
<keyword evidence="6" id="KW-1185">Reference proteome</keyword>
<organism evidence="5 6">
    <name type="scientific">Adhaeribacter aerolatus</name>
    <dbReference type="NCBI Taxonomy" id="670289"/>
    <lineage>
        <taxon>Bacteria</taxon>
        <taxon>Pseudomonadati</taxon>
        <taxon>Bacteroidota</taxon>
        <taxon>Cytophagia</taxon>
        <taxon>Cytophagales</taxon>
        <taxon>Hymenobacteraceae</taxon>
        <taxon>Adhaeribacter</taxon>
    </lineage>
</organism>
<dbReference type="PROSITE" id="PS00211">
    <property type="entry name" value="ABC_TRANSPORTER_1"/>
    <property type="match status" value="1"/>
</dbReference>
<evidence type="ECO:0000313" key="5">
    <source>
        <dbReference type="EMBL" id="GEO07049.1"/>
    </source>
</evidence>
<feature type="domain" description="ABC transporter" evidence="4">
    <location>
        <begin position="4"/>
        <end position="231"/>
    </location>
</feature>
<protein>
    <submittedName>
        <fullName evidence="5">ABC transporter ATP-binding protein</fullName>
    </submittedName>
</protein>
<dbReference type="PANTHER" id="PTHR42781:SF4">
    <property type="entry name" value="SPERMIDINE_PUTRESCINE IMPORT ATP-BINDING PROTEIN POTA"/>
    <property type="match status" value="1"/>
</dbReference>
<dbReference type="Gene3D" id="3.40.50.300">
    <property type="entry name" value="P-loop containing nucleotide triphosphate hydrolases"/>
    <property type="match status" value="1"/>
</dbReference>
<dbReference type="PANTHER" id="PTHR42781">
    <property type="entry name" value="SPERMIDINE/PUTRESCINE IMPORT ATP-BINDING PROTEIN POTA"/>
    <property type="match status" value="1"/>
</dbReference>
<gene>
    <name evidence="5" type="ORF">AAE02nite_47130</name>
</gene>
<dbReference type="SUPFAM" id="SSF52540">
    <property type="entry name" value="P-loop containing nucleoside triphosphate hydrolases"/>
    <property type="match status" value="1"/>
</dbReference>
<name>A0A512B531_9BACT</name>
<dbReference type="GO" id="GO:0022857">
    <property type="term" value="F:transmembrane transporter activity"/>
    <property type="evidence" value="ECO:0007669"/>
    <property type="project" value="InterPro"/>
</dbReference>
<evidence type="ECO:0000256" key="2">
    <source>
        <dbReference type="ARBA" id="ARBA00022741"/>
    </source>
</evidence>
<sequence>MSLLQVSQISIREERSFALKNISFSQEPLQKIAIAGETGSGKSTLLQIIAGLVQPDTGEVRFQGKKVIGPADTLVPGHAGIAYLSQQFELPPFLRVEQVLSYANTLSGAEAGALYELCHIDYLLDRKTNQLSGGERQRIALAKLLLGAPKFLLLDEPFSNLDMGHKNLLKKVIRNIGEKLGITLILISHDPLDTLSWADEILVLKEGALVQKGTPPEIYGQPINQYVAALFGECNLVPTLQAHLFAGLHNLKPNGKDLLIRPENIKIASVNNGNPIGQVTRVTYFGAYYEIAVQLSGNQLKVKTNQAEVTPGDLVSIAVTPADLWYI</sequence>
<dbReference type="EMBL" id="BJYS01000049">
    <property type="protein sequence ID" value="GEO07049.1"/>
    <property type="molecule type" value="Genomic_DNA"/>
</dbReference>
<dbReference type="Pfam" id="PF08402">
    <property type="entry name" value="TOBE_2"/>
    <property type="match status" value="1"/>
</dbReference>
<dbReference type="GO" id="GO:0016887">
    <property type="term" value="F:ATP hydrolysis activity"/>
    <property type="evidence" value="ECO:0007669"/>
    <property type="project" value="InterPro"/>
</dbReference>
<accession>A0A512B531</accession>
<evidence type="ECO:0000256" key="1">
    <source>
        <dbReference type="ARBA" id="ARBA00022448"/>
    </source>
</evidence>
<dbReference type="InterPro" id="IPR003439">
    <property type="entry name" value="ABC_transporter-like_ATP-bd"/>
</dbReference>
<dbReference type="AlphaFoldDB" id="A0A512B531"/>
<keyword evidence="1" id="KW-0813">Transport</keyword>
<keyword evidence="3 5" id="KW-0067">ATP-binding</keyword>
<evidence type="ECO:0000313" key="6">
    <source>
        <dbReference type="Proteomes" id="UP000321532"/>
    </source>
</evidence>
<keyword evidence="2" id="KW-0547">Nucleotide-binding</keyword>
<dbReference type="GO" id="GO:0005524">
    <property type="term" value="F:ATP binding"/>
    <property type="evidence" value="ECO:0007669"/>
    <property type="project" value="UniProtKB-KW"/>
</dbReference>
<dbReference type="OrthoDB" id="9802264at2"/>
<proteinExistence type="predicted"/>
<dbReference type="Proteomes" id="UP000321532">
    <property type="component" value="Unassembled WGS sequence"/>
</dbReference>